<protein>
    <submittedName>
        <fullName evidence="1">Uncharacterized protein</fullName>
    </submittedName>
</protein>
<geneLocation type="plasmid" evidence="1 2">
    <name>pRVR1</name>
</geneLocation>
<keyword evidence="1" id="KW-0614">Plasmid</keyword>
<gene>
    <name evidence="1" type="ORF">RVR_P1124</name>
</gene>
<sequence>MNWDNAMSVCTYHTAGFTDGELDALEEYHERHDQLGLQAYFDPEEERLADADDLAGFFRERADKLTRWHHELTALFADPRLENERRRDNPYGPRYDERGEGPYCAAVARFLNMATEDYHRHRRSFEYAVTVWALGRTAPDTYPPDSRSLDLEDRALQLWG</sequence>
<dbReference type="Proteomes" id="UP000595703">
    <property type="component" value="Plasmid pRVR1"/>
</dbReference>
<proteinExistence type="predicted"/>
<dbReference type="KEGG" id="arev:RVR_P1124"/>
<keyword evidence="2" id="KW-1185">Reference proteome</keyword>
<reference evidence="1 2" key="1">
    <citation type="journal article" date="2020" name="Sci. Rep.">
        <title>beta-carboline chemical signals induce reveromycin production through a LuxR family regulator in Streptomyces sp. SN-593.</title>
        <authorList>
            <person name="Panthee S."/>
            <person name="Kito N."/>
            <person name="Hayashi T."/>
            <person name="Shimizu T."/>
            <person name="Ishikawa J."/>
            <person name="Hamamoto H."/>
            <person name="Osada H."/>
            <person name="Takahashi S."/>
        </authorList>
    </citation>
    <scope>NUCLEOTIDE SEQUENCE [LARGE SCALE GENOMIC DNA]</scope>
    <source>
        <strain evidence="1 2">SN-593</strain>
        <plasmid evidence="1 2">pRVR1</plasmid>
    </source>
</reference>
<organism evidence="1 2">
    <name type="scientific">Actinacidiphila reveromycinica</name>
    <dbReference type="NCBI Taxonomy" id="659352"/>
    <lineage>
        <taxon>Bacteria</taxon>
        <taxon>Bacillati</taxon>
        <taxon>Actinomycetota</taxon>
        <taxon>Actinomycetes</taxon>
        <taxon>Kitasatosporales</taxon>
        <taxon>Streptomycetaceae</taxon>
        <taxon>Actinacidiphila</taxon>
    </lineage>
</organism>
<evidence type="ECO:0000313" key="2">
    <source>
        <dbReference type="Proteomes" id="UP000595703"/>
    </source>
</evidence>
<evidence type="ECO:0000313" key="1">
    <source>
        <dbReference type="EMBL" id="BBG20738.1"/>
    </source>
</evidence>
<name>A0A7R6QIH4_9ACTN</name>
<dbReference type="AlphaFoldDB" id="A0A7R6QIH4"/>
<dbReference type="EMBL" id="AP018366">
    <property type="protein sequence ID" value="BBG20738.1"/>
    <property type="molecule type" value="Genomic_DNA"/>
</dbReference>
<accession>A0A7R6QIH4</accession>